<dbReference type="SUPFAM" id="SSF53474">
    <property type="entry name" value="alpha/beta-Hydrolases"/>
    <property type="match status" value="1"/>
</dbReference>
<dbReference type="Pfam" id="PF12697">
    <property type="entry name" value="Abhydrolase_6"/>
    <property type="match status" value="1"/>
</dbReference>
<sequence length="340" mass="36157">MRDNGFRWWRAAAVSVALAVAAGPAVAHAGHPAPHNDDLDVQVSVGVDGVATAKIHAERYTPAGRPRGVQVMVPGSTYDHRYFDLGIGAVPSQARQAAEQGWLVIAVDRVGTGESSKPPAASVTTAVQVASLDSFVDRIDAMYRSLPIVLIGHSYGSVVAEGVAARSDKVDALVVTGFLYRRTAPSFEGFPELLPAATDPVLRKKKLPADYLTSEPGSRKFFHHVPNTSPAVLAADERSKSTTTAAEIPGFTEEFLGGAFAKAVRVPVFVVVGEHDHLYRGNDPAAFEPDQRTAFAAAPGVQVALVRDAGHDLALHRNASSTTSLINRWATRTITERVPS</sequence>
<proteinExistence type="predicted"/>
<dbReference type="GO" id="GO:0016787">
    <property type="term" value="F:hydrolase activity"/>
    <property type="evidence" value="ECO:0007669"/>
    <property type="project" value="UniProtKB-KW"/>
</dbReference>
<dbReference type="STRING" id="200378.SAMN05216553_101497"/>
<organism evidence="3 4">
    <name type="scientific">Lentzea fradiae</name>
    <dbReference type="NCBI Taxonomy" id="200378"/>
    <lineage>
        <taxon>Bacteria</taxon>
        <taxon>Bacillati</taxon>
        <taxon>Actinomycetota</taxon>
        <taxon>Actinomycetes</taxon>
        <taxon>Pseudonocardiales</taxon>
        <taxon>Pseudonocardiaceae</taxon>
        <taxon>Lentzea</taxon>
    </lineage>
</organism>
<dbReference type="PANTHER" id="PTHR43194">
    <property type="entry name" value="HYDROLASE ALPHA/BETA FOLD FAMILY"/>
    <property type="match status" value="1"/>
</dbReference>
<dbReference type="InterPro" id="IPR000073">
    <property type="entry name" value="AB_hydrolase_1"/>
</dbReference>
<accession>A0A1G7KUW5</accession>
<dbReference type="InterPro" id="IPR029058">
    <property type="entry name" value="AB_hydrolase_fold"/>
</dbReference>
<dbReference type="Proteomes" id="UP000199623">
    <property type="component" value="Unassembled WGS sequence"/>
</dbReference>
<keyword evidence="1" id="KW-0732">Signal</keyword>
<evidence type="ECO:0000256" key="1">
    <source>
        <dbReference type="SAM" id="SignalP"/>
    </source>
</evidence>
<dbReference type="AlphaFoldDB" id="A0A1G7KUW5"/>
<gene>
    <name evidence="3" type="ORF">SAMN05216553_101497</name>
</gene>
<dbReference type="RefSeq" id="WP_090044995.1">
    <property type="nucleotide sequence ID" value="NZ_FNCC01000001.1"/>
</dbReference>
<name>A0A1G7KUW5_9PSEU</name>
<dbReference type="PANTHER" id="PTHR43194:SF2">
    <property type="entry name" value="PEROXISOMAL MEMBRANE PROTEIN LPX1"/>
    <property type="match status" value="1"/>
</dbReference>
<dbReference type="Gene3D" id="3.40.50.1820">
    <property type="entry name" value="alpha/beta hydrolase"/>
    <property type="match status" value="1"/>
</dbReference>
<feature type="signal peptide" evidence="1">
    <location>
        <begin position="1"/>
        <end position="29"/>
    </location>
</feature>
<feature type="domain" description="AB hydrolase-1" evidence="2">
    <location>
        <begin position="71"/>
        <end position="316"/>
    </location>
</feature>
<evidence type="ECO:0000313" key="3">
    <source>
        <dbReference type="EMBL" id="SDF40995.1"/>
    </source>
</evidence>
<evidence type="ECO:0000313" key="4">
    <source>
        <dbReference type="Proteomes" id="UP000199623"/>
    </source>
</evidence>
<keyword evidence="4" id="KW-1185">Reference proteome</keyword>
<evidence type="ECO:0000259" key="2">
    <source>
        <dbReference type="Pfam" id="PF12697"/>
    </source>
</evidence>
<feature type="chain" id="PRO_5011528963" evidence="1">
    <location>
        <begin position="30"/>
        <end position="340"/>
    </location>
</feature>
<dbReference type="OrthoDB" id="5524362at2"/>
<protein>
    <submittedName>
        <fullName evidence="3">Lysophospholipase, alpha-beta hydrolase superfamily</fullName>
    </submittedName>
</protein>
<reference evidence="4" key="1">
    <citation type="submission" date="2016-10" db="EMBL/GenBank/DDBJ databases">
        <authorList>
            <person name="Varghese N."/>
            <person name="Submissions S."/>
        </authorList>
    </citation>
    <scope>NUCLEOTIDE SEQUENCE [LARGE SCALE GENOMIC DNA]</scope>
    <source>
        <strain evidence="4">CGMCC 4.3506</strain>
    </source>
</reference>
<keyword evidence="3" id="KW-0378">Hydrolase</keyword>
<dbReference type="EMBL" id="FNCC01000001">
    <property type="protein sequence ID" value="SDF40995.1"/>
    <property type="molecule type" value="Genomic_DNA"/>
</dbReference>
<dbReference type="InterPro" id="IPR050228">
    <property type="entry name" value="Carboxylesterase_BioH"/>
</dbReference>